<accession>A0ABV6N6E8</accession>
<protein>
    <submittedName>
        <fullName evidence="4">Thioesterase II family protein</fullName>
    </submittedName>
</protein>
<dbReference type="Pfam" id="PF00975">
    <property type="entry name" value="Thioesterase"/>
    <property type="match status" value="1"/>
</dbReference>
<dbReference type="InterPro" id="IPR001031">
    <property type="entry name" value="Thioesterase"/>
</dbReference>
<dbReference type="PANTHER" id="PTHR11487:SF0">
    <property type="entry name" value="S-ACYL FATTY ACID SYNTHASE THIOESTERASE, MEDIUM CHAIN"/>
    <property type="match status" value="1"/>
</dbReference>
<sequence>MSRWLASRRKVPAPTLNLYCFAHAGGAPGEYVLWADHLPGIQVWGIKLPGRAARQNEPPLRRMTDLVDALLAEVTFEEPFALFGHSLGGLVAFETARALRDHGLPQPEQLFLSAAPPPPLSRTTFVHTLPDNEFQAETERRWGALPDRVRDDPKLLALALNTFRSDVEIFETYEPVLSEPLDVPITALVGDEERDELRIDLWANHTTGPFALHSFPGGHFYLRAQRDPLLRVLSTREVVRTAS</sequence>
<proteinExistence type="inferred from homology"/>
<dbReference type="Proteomes" id="UP001589810">
    <property type="component" value="Unassembled WGS sequence"/>
</dbReference>
<dbReference type="InterPro" id="IPR029058">
    <property type="entry name" value="AB_hydrolase_fold"/>
</dbReference>
<evidence type="ECO:0000259" key="3">
    <source>
        <dbReference type="SMART" id="SM00824"/>
    </source>
</evidence>
<keyword evidence="5" id="KW-1185">Reference proteome</keyword>
<comment type="similarity">
    <text evidence="1">Belongs to the thioesterase family.</text>
</comment>
<dbReference type="EMBL" id="JBHLUD010000015">
    <property type="protein sequence ID" value="MFC0548163.1"/>
    <property type="molecule type" value="Genomic_DNA"/>
</dbReference>
<dbReference type="SUPFAM" id="SSF53474">
    <property type="entry name" value="alpha/beta-Hydrolases"/>
    <property type="match status" value="1"/>
</dbReference>
<evidence type="ECO:0000313" key="4">
    <source>
        <dbReference type="EMBL" id="MFC0548163.1"/>
    </source>
</evidence>
<dbReference type="RefSeq" id="WP_273938002.1">
    <property type="nucleotide sequence ID" value="NZ_CP097263.1"/>
</dbReference>
<evidence type="ECO:0000256" key="1">
    <source>
        <dbReference type="ARBA" id="ARBA00007169"/>
    </source>
</evidence>
<comment type="caution">
    <text evidence="4">The sequence shown here is derived from an EMBL/GenBank/DDBJ whole genome shotgun (WGS) entry which is preliminary data.</text>
</comment>
<keyword evidence="2" id="KW-0378">Hydrolase</keyword>
<evidence type="ECO:0000313" key="5">
    <source>
        <dbReference type="Proteomes" id="UP001589810"/>
    </source>
</evidence>
<dbReference type="SMART" id="SM00824">
    <property type="entry name" value="PKS_TE"/>
    <property type="match status" value="1"/>
</dbReference>
<reference evidence="4 5" key="1">
    <citation type="submission" date="2024-09" db="EMBL/GenBank/DDBJ databases">
        <authorList>
            <person name="Sun Q."/>
            <person name="Mori K."/>
        </authorList>
    </citation>
    <scope>NUCLEOTIDE SEQUENCE [LARGE SCALE GENOMIC DNA]</scope>
    <source>
        <strain evidence="4 5">TBRC 1432</strain>
    </source>
</reference>
<gene>
    <name evidence="4" type="ORF">ACFFH7_42115</name>
</gene>
<name>A0ABV6N6E8_9PSEU</name>
<dbReference type="PANTHER" id="PTHR11487">
    <property type="entry name" value="THIOESTERASE"/>
    <property type="match status" value="1"/>
</dbReference>
<feature type="domain" description="Thioesterase TesA-like" evidence="3">
    <location>
        <begin position="19"/>
        <end position="229"/>
    </location>
</feature>
<dbReference type="InterPro" id="IPR020802">
    <property type="entry name" value="TesA-like"/>
</dbReference>
<organism evidence="4 5">
    <name type="scientific">Kutzneria chonburiensis</name>
    <dbReference type="NCBI Taxonomy" id="1483604"/>
    <lineage>
        <taxon>Bacteria</taxon>
        <taxon>Bacillati</taxon>
        <taxon>Actinomycetota</taxon>
        <taxon>Actinomycetes</taxon>
        <taxon>Pseudonocardiales</taxon>
        <taxon>Pseudonocardiaceae</taxon>
        <taxon>Kutzneria</taxon>
    </lineage>
</organism>
<dbReference type="InterPro" id="IPR012223">
    <property type="entry name" value="TEII"/>
</dbReference>
<evidence type="ECO:0000256" key="2">
    <source>
        <dbReference type="ARBA" id="ARBA00022801"/>
    </source>
</evidence>
<dbReference type="Gene3D" id="3.40.50.1820">
    <property type="entry name" value="alpha/beta hydrolase"/>
    <property type="match status" value="1"/>
</dbReference>